<accession>A0ABS5KSE1</accession>
<proteinExistence type="inferred from homology"/>
<dbReference type="InterPro" id="IPR055170">
    <property type="entry name" value="GFO_IDH_MocA-like_dom"/>
</dbReference>
<feature type="domain" description="Gfo/Idh/MocA-like oxidoreductase N-terminal" evidence="3">
    <location>
        <begin position="22"/>
        <end position="138"/>
    </location>
</feature>
<comment type="caution">
    <text evidence="5">The sequence shown here is derived from an EMBL/GenBank/DDBJ whole genome shotgun (WGS) entry which is preliminary data.</text>
</comment>
<dbReference type="InterPro" id="IPR000683">
    <property type="entry name" value="Gfo/Idh/MocA-like_OxRdtase_N"/>
</dbReference>
<keyword evidence="2" id="KW-0560">Oxidoreductase</keyword>
<evidence type="ECO:0000313" key="6">
    <source>
        <dbReference type="Proteomes" id="UP000730482"/>
    </source>
</evidence>
<dbReference type="Pfam" id="PF01408">
    <property type="entry name" value="GFO_IDH_MocA"/>
    <property type="match status" value="1"/>
</dbReference>
<reference evidence="5 6" key="1">
    <citation type="submission" date="2020-02" db="EMBL/GenBank/DDBJ databases">
        <title>Acidophilic actinobacteria isolated from forest soil.</title>
        <authorList>
            <person name="Golinska P."/>
        </authorList>
    </citation>
    <scope>NUCLEOTIDE SEQUENCE [LARGE SCALE GENOMIC DNA]</scope>
    <source>
        <strain evidence="5 6">NL8</strain>
    </source>
</reference>
<gene>
    <name evidence="5" type="ORF">KGQ19_18880</name>
</gene>
<dbReference type="Proteomes" id="UP000730482">
    <property type="component" value="Unassembled WGS sequence"/>
</dbReference>
<evidence type="ECO:0000259" key="3">
    <source>
        <dbReference type="Pfam" id="PF01408"/>
    </source>
</evidence>
<dbReference type="SUPFAM" id="SSF51735">
    <property type="entry name" value="NAD(P)-binding Rossmann-fold domains"/>
    <property type="match status" value="1"/>
</dbReference>
<protein>
    <submittedName>
        <fullName evidence="5">Gfo/Idh/MocA family oxidoreductase</fullName>
    </submittedName>
</protein>
<dbReference type="Pfam" id="PF22725">
    <property type="entry name" value="GFO_IDH_MocA_C3"/>
    <property type="match status" value="1"/>
</dbReference>
<evidence type="ECO:0000313" key="5">
    <source>
        <dbReference type="EMBL" id="MBS2548934.1"/>
    </source>
</evidence>
<dbReference type="PANTHER" id="PTHR22604:SF105">
    <property type="entry name" value="TRANS-1,2-DIHYDROBENZENE-1,2-DIOL DEHYDROGENASE"/>
    <property type="match status" value="1"/>
</dbReference>
<feature type="domain" description="GFO/IDH/MocA-like oxidoreductase" evidence="4">
    <location>
        <begin position="150"/>
        <end position="265"/>
    </location>
</feature>
<evidence type="ECO:0000256" key="1">
    <source>
        <dbReference type="ARBA" id="ARBA00010928"/>
    </source>
</evidence>
<evidence type="ECO:0000259" key="4">
    <source>
        <dbReference type="Pfam" id="PF22725"/>
    </source>
</evidence>
<keyword evidence="6" id="KW-1185">Reference proteome</keyword>
<dbReference type="Gene3D" id="3.40.50.720">
    <property type="entry name" value="NAD(P)-binding Rossmann-like Domain"/>
    <property type="match status" value="1"/>
</dbReference>
<comment type="similarity">
    <text evidence="1">Belongs to the Gfo/Idh/MocA family.</text>
</comment>
<dbReference type="SUPFAM" id="SSF55347">
    <property type="entry name" value="Glyceraldehyde-3-phosphate dehydrogenase-like, C-terminal domain"/>
    <property type="match status" value="1"/>
</dbReference>
<dbReference type="InterPro" id="IPR036291">
    <property type="entry name" value="NAD(P)-bd_dom_sf"/>
</dbReference>
<dbReference type="EMBL" id="JAAFYZ010000059">
    <property type="protein sequence ID" value="MBS2548934.1"/>
    <property type="molecule type" value="Genomic_DNA"/>
</dbReference>
<dbReference type="PANTHER" id="PTHR22604">
    <property type="entry name" value="OXIDOREDUCTASES"/>
    <property type="match status" value="1"/>
</dbReference>
<organism evidence="5 6">
    <name type="scientific">Catenulispora pinistramenti</name>
    <dbReference type="NCBI Taxonomy" id="2705254"/>
    <lineage>
        <taxon>Bacteria</taxon>
        <taxon>Bacillati</taxon>
        <taxon>Actinomycetota</taxon>
        <taxon>Actinomycetes</taxon>
        <taxon>Catenulisporales</taxon>
        <taxon>Catenulisporaceae</taxon>
        <taxon>Catenulispora</taxon>
    </lineage>
</organism>
<dbReference type="InterPro" id="IPR050984">
    <property type="entry name" value="Gfo/Idh/MocA_domain"/>
</dbReference>
<name>A0ABS5KSE1_9ACTN</name>
<dbReference type="Gene3D" id="3.30.360.10">
    <property type="entry name" value="Dihydrodipicolinate Reductase, domain 2"/>
    <property type="match status" value="1"/>
</dbReference>
<sequence>MRSLREPARAAAYPGAVTHTKIRWGILATGSIAATFTKDLLTLDDAEVVAVGSRTLDSAKEFADRHGIPRAYGTWAELAADPEVDIVYVATPHSAHHEASALCLDAGKAVLCEKPLTLDAAQAEDLCRRAEAAGVFFMEAMWTRCVPAVLRMVEMVRAGAIGEPRLVTADFSVVFEGGPEHRMRDPALGGGALLDLGVYPLAISQLVFGTPSVVQAVATLTPEGVDDTTAVTLVHPGGGVSALTCSLSADGTWSATVAGTEGRIEFGRGYTSPSGFSLFRQGELLERVEAPFLAGGMVHEAIEAQRCLREGLRESPLAPWSETLAVMRTMDTVRGQVGVVYPEGRG</sequence>
<evidence type="ECO:0000256" key="2">
    <source>
        <dbReference type="ARBA" id="ARBA00023002"/>
    </source>
</evidence>